<dbReference type="AlphaFoldDB" id="A0A8C7RBK8"/>
<evidence type="ECO:0000256" key="4">
    <source>
        <dbReference type="SAM" id="Phobius"/>
    </source>
</evidence>
<dbReference type="Gene3D" id="3.90.180.10">
    <property type="entry name" value="Medium-chain alcohol dehydrogenases, catalytic domain"/>
    <property type="match status" value="1"/>
</dbReference>
<protein>
    <submittedName>
        <fullName evidence="5">Uncharacterized protein</fullName>
    </submittedName>
</protein>
<dbReference type="GO" id="GO:0005829">
    <property type="term" value="C:cytosol"/>
    <property type="evidence" value="ECO:0007669"/>
    <property type="project" value="TreeGrafter"/>
</dbReference>
<evidence type="ECO:0000256" key="3">
    <source>
        <dbReference type="ARBA" id="ARBA00022833"/>
    </source>
</evidence>
<keyword evidence="4" id="KW-0812">Transmembrane</keyword>
<reference evidence="5" key="3">
    <citation type="submission" date="2025-09" db="UniProtKB">
        <authorList>
            <consortium name="Ensembl"/>
        </authorList>
    </citation>
    <scope>IDENTIFICATION</scope>
</reference>
<proteinExistence type="predicted"/>
<dbReference type="Proteomes" id="UP000694395">
    <property type="component" value="Chromosome 19"/>
</dbReference>
<dbReference type="GeneTree" id="ENSGT00940000164379"/>
<dbReference type="PANTHER" id="PTHR43880:SF21">
    <property type="entry name" value="S-(HYDROXYMETHYL)GLUTATHIONE DEHYDROGENASE"/>
    <property type="match status" value="1"/>
</dbReference>
<dbReference type="Gene3D" id="3.40.50.720">
    <property type="entry name" value="NAD(P)-binding Rossmann-like Domain"/>
    <property type="match status" value="2"/>
</dbReference>
<feature type="transmembrane region" description="Helical" evidence="4">
    <location>
        <begin position="117"/>
        <end position="142"/>
    </location>
</feature>
<reference evidence="5" key="2">
    <citation type="submission" date="2025-08" db="UniProtKB">
        <authorList>
            <consortium name="Ensembl"/>
        </authorList>
    </citation>
    <scope>IDENTIFICATION</scope>
</reference>
<dbReference type="Ensembl" id="ENSOMYT00000053534.2">
    <property type="protein sequence ID" value="ENSOMYP00000049245.2"/>
    <property type="gene ID" value="ENSOMYG00000022363.2"/>
</dbReference>
<dbReference type="PANTHER" id="PTHR43880">
    <property type="entry name" value="ALCOHOL DEHYDROGENASE"/>
    <property type="match status" value="1"/>
</dbReference>
<sequence>MGLFSWKDFGQSKTSRFISSSGYMISAISDPSGIHHAPGRPPRTQKGSLSFYCNILISYRLFILSYLLCVCLRDTMNPLYIHWCGVCKTIKQPLAQTSFTLAQLGLFQSHKASLDRVWLLCCGISTGYGAFGLGALGLGAIVGCKAAGATRTNGIDLNPDNLSGNSNPIQEVLRVAAAGQEILNCPFQLVTGRHTSHLLSTGYKSVESFPKLVSEYMNKKLDEFVTHTLPFESIRGAFGIYTVLTLKQKKHTQQLLITPS</sequence>
<organism evidence="5 6">
    <name type="scientific">Oncorhynchus mykiss</name>
    <name type="common">Rainbow trout</name>
    <name type="synonym">Salmo gairdneri</name>
    <dbReference type="NCBI Taxonomy" id="8022"/>
    <lineage>
        <taxon>Eukaryota</taxon>
        <taxon>Metazoa</taxon>
        <taxon>Chordata</taxon>
        <taxon>Craniata</taxon>
        <taxon>Vertebrata</taxon>
        <taxon>Euteleostomi</taxon>
        <taxon>Actinopterygii</taxon>
        <taxon>Neopterygii</taxon>
        <taxon>Teleostei</taxon>
        <taxon>Protacanthopterygii</taxon>
        <taxon>Salmoniformes</taxon>
        <taxon>Salmonidae</taxon>
        <taxon>Salmoninae</taxon>
        <taxon>Oncorhynchus</taxon>
    </lineage>
</organism>
<feature type="transmembrane region" description="Helical" evidence="4">
    <location>
        <begin position="49"/>
        <end position="72"/>
    </location>
</feature>
<keyword evidence="6" id="KW-1185">Reference proteome</keyword>
<dbReference type="GO" id="GO:0008270">
    <property type="term" value="F:zinc ion binding"/>
    <property type="evidence" value="ECO:0007669"/>
    <property type="project" value="TreeGrafter"/>
</dbReference>
<accession>A0A8C7RBK8</accession>
<reference evidence="5" key="1">
    <citation type="submission" date="2020-07" db="EMBL/GenBank/DDBJ databases">
        <title>A long reads based de novo assembly of the rainbow trout Arlee double haploid line genome.</title>
        <authorList>
            <person name="Gao G."/>
            <person name="Palti Y."/>
        </authorList>
    </citation>
    <scope>NUCLEOTIDE SEQUENCE [LARGE SCALE GENOMIC DNA]</scope>
</reference>
<comment type="cofactor">
    <cofactor evidence="1">
        <name>Zn(2+)</name>
        <dbReference type="ChEBI" id="CHEBI:29105"/>
    </cofactor>
</comment>
<dbReference type="GO" id="GO:0046294">
    <property type="term" value="P:formaldehyde catabolic process"/>
    <property type="evidence" value="ECO:0007669"/>
    <property type="project" value="TreeGrafter"/>
</dbReference>
<evidence type="ECO:0000256" key="2">
    <source>
        <dbReference type="ARBA" id="ARBA00022723"/>
    </source>
</evidence>
<keyword evidence="4" id="KW-1133">Transmembrane helix</keyword>
<dbReference type="GO" id="GO:0051903">
    <property type="term" value="F:S-(hydroxymethyl)glutathione dehydrogenase [NAD(P)+] activity"/>
    <property type="evidence" value="ECO:0007669"/>
    <property type="project" value="TreeGrafter"/>
</dbReference>
<keyword evidence="3" id="KW-0862">Zinc</keyword>
<keyword evidence="4" id="KW-0472">Membrane</keyword>
<dbReference type="SUPFAM" id="SSF51735">
    <property type="entry name" value="NAD(P)-binding Rossmann-fold domains"/>
    <property type="match status" value="1"/>
</dbReference>
<dbReference type="InterPro" id="IPR036291">
    <property type="entry name" value="NAD(P)-bd_dom_sf"/>
</dbReference>
<evidence type="ECO:0000313" key="5">
    <source>
        <dbReference type="Ensembl" id="ENSOMYP00000049245.2"/>
    </source>
</evidence>
<keyword evidence="2" id="KW-0479">Metal-binding</keyword>
<name>A0A8C7RBK8_ONCMY</name>
<evidence type="ECO:0000256" key="1">
    <source>
        <dbReference type="ARBA" id="ARBA00001947"/>
    </source>
</evidence>
<evidence type="ECO:0000313" key="6">
    <source>
        <dbReference type="Proteomes" id="UP000694395"/>
    </source>
</evidence>